<dbReference type="SUPFAM" id="SSF53335">
    <property type="entry name" value="S-adenosyl-L-methionine-dependent methyltransferases"/>
    <property type="match status" value="1"/>
</dbReference>
<accession>A0ABW8NI06</accession>
<dbReference type="PROSITE" id="PS00092">
    <property type="entry name" value="N6_MTASE"/>
    <property type="match status" value="1"/>
</dbReference>
<sequence length="370" mass="42308">MSWWPATSLELECFPAVPEQIARPWDSADEYLMDHLDCDTPTLLFNDRYGALACALQQPVCWLDSACAHQSSINNRQRNGLDQTDARWINTPQQLQDSDISQVIIRLPKNFEQLRYWLQLCREHLDSQTTIYLAGMAKHIPVRWLNWLEQHCAHYQQLPIKRKARLVQVRHPANDPGLRLWQEYQVGPLNIQSLPGVFSRASLDPGAEFLLHTLSSPDTITQAQLPDVTGRLCDLGCGNGILGLWLKQRHPELQVIQTDDYLPAVESAQQNALNANVDIACRHGHSLSAVSEPLDWVVCNPPFHDGHKQLNNIASDMFNDSARQLKPHGNLLVVANRHLHYPPLLKRLFARVQRINSDQRFVIFWCQSPR</sequence>
<keyword evidence="1" id="KW-0963">Cytoplasm</keyword>
<evidence type="ECO:0000256" key="3">
    <source>
        <dbReference type="ARBA" id="ARBA00022603"/>
    </source>
</evidence>
<evidence type="ECO:0000313" key="8">
    <source>
        <dbReference type="EMBL" id="MFK4752496.1"/>
    </source>
</evidence>
<dbReference type="CDD" id="cd02440">
    <property type="entry name" value="AdoMet_MTases"/>
    <property type="match status" value="1"/>
</dbReference>
<protein>
    <submittedName>
        <fullName evidence="8">Methyltransferase</fullName>
    </submittedName>
</protein>
<dbReference type="RefSeq" id="WP_416205752.1">
    <property type="nucleotide sequence ID" value="NZ_JBBKTX010000009.1"/>
</dbReference>
<dbReference type="Pfam" id="PF26049">
    <property type="entry name" value="RLMG_N"/>
    <property type="match status" value="1"/>
</dbReference>
<feature type="domain" description="RlmG N-terminal" evidence="7">
    <location>
        <begin position="6"/>
        <end position="170"/>
    </location>
</feature>
<keyword evidence="3 8" id="KW-0489">Methyltransferase</keyword>
<feature type="domain" description="Methyltransferase small" evidence="6">
    <location>
        <begin position="189"/>
        <end position="364"/>
    </location>
</feature>
<dbReference type="Proteomes" id="UP001620597">
    <property type="component" value="Unassembled WGS sequence"/>
</dbReference>
<keyword evidence="2" id="KW-0698">rRNA processing</keyword>
<dbReference type="Gene3D" id="3.40.50.150">
    <property type="entry name" value="Vaccinia Virus protein VP39"/>
    <property type="match status" value="2"/>
</dbReference>
<dbReference type="InterPro" id="IPR002052">
    <property type="entry name" value="DNA_methylase_N6_adenine_CS"/>
</dbReference>
<dbReference type="PANTHER" id="PTHR47816:SF5">
    <property type="entry name" value="RIBOSOMAL RNA LARGE SUBUNIT METHYLTRANSFERASE G"/>
    <property type="match status" value="1"/>
</dbReference>
<evidence type="ECO:0000259" key="6">
    <source>
        <dbReference type="Pfam" id="PF05175"/>
    </source>
</evidence>
<dbReference type="GO" id="GO:0032259">
    <property type="term" value="P:methylation"/>
    <property type="evidence" value="ECO:0007669"/>
    <property type="project" value="UniProtKB-KW"/>
</dbReference>
<proteinExistence type="predicted"/>
<evidence type="ECO:0000256" key="1">
    <source>
        <dbReference type="ARBA" id="ARBA00022490"/>
    </source>
</evidence>
<dbReference type="InterPro" id="IPR058679">
    <property type="entry name" value="RlmG_N"/>
</dbReference>
<comment type="caution">
    <text evidence="8">The sequence shown here is derived from an EMBL/GenBank/DDBJ whole genome shotgun (WGS) entry which is preliminary data.</text>
</comment>
<evidence type="ECO:0000256" key="4">
    <source>
        <dbReference type="ARBA" id="ARBA00022679"/>
    </source>
</evidence>
<dbReference type="Pfam" id="PF05175">
    <property type="entry name" value="MTS"/>
    <property type="match status" value="1"/>
</dbReference>
<evidence type="ECO:0000256" key="2">
    <source>
        <dbReference type="ARBA" id="ARBA00022552"/>
    </source>
</evidence>
<dbReference type="InterPro" id="IPR007848">
    <property type="entry name" value="Small_mtfrase_dom"/>
</dbReference>
<dbReference type="InterPro" id="IPR046977">
    <property type="entry name" value="RsmC/RlmG"/>
</dbReference>
<name>A0ABW8NI06_9GAMM</name>
<dbReference type="InterPro" id="IPR029063">
    <property type="entry name" value="SAM-dependent_MTases_sf"/>
</dbReference>
<evidence type="ECO:0000313" key="9">
    <source>
        <dbReference type="Proteomes" id="UP001620597"/>
    </source>
</evidence>
<dbReference type="GO" id="GO:0008168">
    <property type="term" value="F:methyltransferase activity"/>
    <property type="evidence" value="ECO:0007669"/>
    <property type="project" value="UniProtKB-KW"/>
</dbReference>
<keyword evidence="9" id="KW-1185">Reference proteome</keyword>
<dbReference type="EMBL" id="JBBKTX010000009">
    <property type="protein sequence ID" value="MFK4752496.1"/>
    <property type="molecule type" value="Genomic_DNA"/>
</dbReference>
<organism evidence="8 9">
    <name type="scientific">Oceanobacter antarcticus</name>
    <dbReference type="NCBI Taxonomy" id="3133425"/>
    <lineage>
        <taxon>Bacteria</taxon>
        <taxon>Pseudomonadati</taxon>
        <taxon>Pseudomonadota</taxon>
        <taxon>Gammaproteobacteria</taxon>
        <taxon>Oceanospirillales</taxon>
        <taxon>Oceanospirillaceae</taxon>
        <taxon>Oceanobacter</taxon>
    </lineage>
</organism>
<keyword evidence="5" id="KW-0949">S-adenosyl-L-methionine</keyword>
<evidence type="ECO:0000256" key="5">
    <source>
        <dbReference type="ARBA" id="ARBA00022691"/>
    </source>
</evidence>
<gene>
    <name evidence="8" type="ORF">WG929_08765</name>
</gene>
<reference evidence="8 9" key="1">
    <citation type="submission" date="2024-03" db="EMBL/GenBank/DDBJ databases">
        <title>High-quality draft genome sequence of Oceanobacter sp. wDCs-4.</title>
        <authorList>
            <person name="Dong C."/>
        </authorList>
    </citation>
    <scope>NUCLEOTIDE SEQUENCE [LARGE SCALE GENOMIC DNA]</scope>
    <source>
        <strain evidence="9">wDCs-4</strain>
    </source>
</reference>
<evidence type="ECO:0000259" key="7">
    <source>
        <dbReference type="Pfam" id="PF26049"/>
    </source>
</evidence>
<keyword evidence="4" id="KW-0808">Transferase</keyword>
<dbReference type="PANTHER" id="PTHR47816">
    <property type="entry name" value="RIBOSOMAL RNA SMALL SUBUNIT METHYLTRANSFERASE C"/>
    <property type="match status" value="1"/>
</dbReference>